<comment type="catalytic activity">
    <reaction evidence="11">
        <text>N-(5Z,8Z,11Z,14Z-eicosatetraenoyl)-L-serine + H2O = (5Z,8Z,11Z,14Z)-eicosatetraenoate + L-serine</text>
        <dbReference type="Rhea" id="RHEA:64116"/>
        <dbReference type="ChEBI" id="CHEBI:15377"/>
        <dbReference type="ChEBI" id="CHEBI:32395"/>
        <dbReference type="ChEBI" id="CHEBI:33384"/>
        <dbReference type="ChEBI" id="CHEBI:149697"/>
    </reaction>
    <physiologicalReaction direction="left-to-right" evidence="11">
        <dbReference type="Rhea" id="RHEA:64117"/>
    </physiologicalReaction>
</comment>
<evidence type="ECO:0000256" key="31">
    <source>
        <dbReference type="ARBA" id="ARBA00052857"/>
    </source>
</evidence>
<evidence type="ECO:0000313" key="39">
    <source>
        <dbReference type="Ensembl" id="ENSCINP00000011481.3"/>
    </source>
</evidence>
<dbReference type="GeneTree" id="ENSGT00940000167040"/>
<comment type="catalytic activity">
    <reaction evidence="1">
        <text>(9Z)-octadecenamide + H2O = (9Z)-octadecenoate + NH4(+)</text>
        <dbReference type="Rhea" id="RHEA:26506"/>
        <dbReference type="ChEBI" id="CHEBI:15377"/>
        <dbReference type="ChEBI" id="CHEBI:28938"/>
        <dbReference type="ChEBI" id="CHEBI:30823"/>
        <dbReference type="ChEBI" id="CHEBI:116314"/>
        <dbReference type="EC" id="3.5.1.99"/>
    </reaction>
    <physiologicalReaction direction="left-to-right" evidence="1">
        <dbReference type="Rhea" id="RHEA:26507"/>
    </physiologicalReaction>
</comment>
<evidence type="ECO:0000256" key="5">
    <source>
        <dbReference type="ARBA" id="ARBA00022801"/>
    </source>
</evidence>
<name>F6XEX3_CIOIN</name>
<dbReference type="GO" id="GO:0017064">
    <property type="term" value="F:fatty acid amide hydrolase activity"/>
    <property type="evidence" value="ECO:0000318"/>
    <property type="project" value="GO_Central"/>
</dbReference>
<comment type="catalytic activity">
    <reaction evidence="29">
        <text>N-(5Z,8Z,11Z,14Z)-eicosatetraenoyl-glycine + H2O = (5Z,8Z,11Z,14Z)-eicosatetraenoate + glycine</text>
        <dbReference type="Rhea" id="RHEA:64108"/>
        <dbReference type="ChEBI" id="CHEBI:15377"/>
        <dbReference type="ChEBI" id="CHEBI:32395"/>
        <dbReference type="ChEBI" id="CHEBI:57305"/>
        <dbReference type="ChEBI" id="CHEBI:59002"/>
    </reaction>
    <physiologicalReaction direction="left-to-right" evidence="29">
        <dbReference type="Rhea" id="RHEA:64109"/>
    </physiologicalReaction>
</comment>
<evidence type="ECO:0000256" key="37">
    <source>
        <dbReference type="PIRSR" id="PIRSR001221-1"/>
    </source>
</evidence>
<comment type="catalytic activity">
    <reaction evidence="10">
        <text>N-(5Z,8Z,11Z,14Z-eicosatetraenoyl)-ethanolamine + H2O = ethanolamine + (5Z,8Z,11Z,14Z)-eicosatetraenoate</text>
        <dbReference type="Rhea" id="RHEA:26136"/>
        <dbReference type="ChEBI" id="CHEBI:2700"/>
        <dbReference type="ChEBI" id="CHEBI:15377"/>
        <dbReference type="ChEBI" id="CHEBI:32395"/>
        <dbReference type="ChEBI" id="CHEBI:57603"/>
        <dbReference type="EC" id="3.5.1.99"/>
    </reaction>
    <physiologicalReaction direction="left-to-right" evidence="10">
        <dbReference type="Rhea" id="RHEA:26137"/>
    </physiologicalReaction>
</comment>
<comment type="catalytic activity">
    <reaction evidence="9">
        <text>N-(9Z-octadecenoyl) ethanolamine + H2O = ethanolamine + (9Z)-octadecenoate</text>
        <dbReference type="Rhea" id="RHEA:45060"/>
        <dbReference type="ChEBI" id="CHEBI:15377"/>
        <dbReference type="ChEBI" id="CHEBI:30823"/>
        <dbReference type="ChEBI" id="CHEBI:57603"/>
        <dbReference type="ChEBI" id="CHEBI:71466"/>
    </reaction>
    <physiologicalReaction direction="left-to-right" evidence="9">
        <dbReference type="Rhea" id="RHEA:45061"/>
    </physiologicalReaction>
</comment>
<dbReference type="EC" id="3.5.1.99" evidence="3"/>
<evidence type="ECO:0000256" key="7">
    <source>
        <dbReference type="ARBA" id="ARBA00023098"/>
    </source>
</evidence>
<evidence type="ECO:0000313" key="40">
    <source>
        <dbReference type="Proteomes" id="UP000008144"/>
    </source>
</evidence>
<comment type="catalytic activity">
    <reaction evidence="28">
        <text>N-tricosanoyl-taurine + H2O = tricosanoate + taurine</text>
        <dbReference type="Rhea" id="RHEA:63164"/>
        <dbReference type="ChEBI" id="CHEBI:15377"/>
        <dbReference type="ChEBI" id="CHEBI:79007"/>
        <dbReference type="ChEBI" id="CHEBI:146197"/>
        <dbReference type="ChEBI" id="CHEBI:507393"/>
    </reaction>
    <physiologicalReaction direction="left-to-right" evidence="28">
        <dbReference type="Rhea" id="RHEA:63165"/>
    </physiologicalReaction>
</comment>
<evidence type="ECO:0000256" key="11">
    <source>
        <dbReference type="ARBA" id="ARBA00050294"/>
    </source>
</evidence>
<keyword evidence="6" id="KW-0442">Lipid degradation</keyword>
<comment type="catalytic activity">
    <reaction evidence="24">
        <text>(9Z,12Z)-octadecadienamide + H2O = (9Z,12Z)-octadecadienoate + NH4(+)</text>
        <dbReference type="Rhea" id="RHEA:63020"/>
        <dbReference type="ChEBI" id="CHEBI:15377"/>
        <dbReference type="ChEBI" id="CHEBI:28938"/>
        <dbReference type="ChEBI" id="CHEBI:30245"/>
        <dbReference type="ChEBI" id="CHEBI:82984"/>
    </reaction>
    <physiologicalReaction direction="left-to-right" evidence="24">
        <dbReference type="Rhea" id="RHEA:63021"/>
    </physiologicalReaction>
</comment>
<dbReference type="InParanoid" id="F6XEX3"/>
<evidence type="ECO:0000256" key="6">
    <source>
        <dbReference type="ARBA" id="ARBA00022963"/>
    </source>
</evidence>
<comment type="catalytic activity">
    <reaction evidence="25">
        <text>N-docosanoyl-ethanolamine + H2O = docosanoate + ethanolamine</text>
        <dbReference type="Rhea" id="RHEA:63128"/>
        <dbReference type="ChEBI" id="CHEBI:15377"/>
        <dbReference type="ChEBI" id="CHEBI:23858"/>
        <dbReference type="ChEBI" id="CHEBI:57603"/>
        <dbReference type="ChEBI" id="CHEBI:146186"/>
    </reaction>
    <physiologicalReaction direction="left-to-right" evidence="25">
        <dbReference type="Rhea" id="RHEA:63129"/>
    </physiologicalReaction>
</comment>
<evidence type="ECO:0000256" key="28">
    <source>
        <dbReference type="ARBA" id="ARBA00052634"/>
    </source>
</evidence>
<evidence type="ECO:0000256" key="19">
    <source>
        <dbReference type="ARBA" id="ARBA00051454"/>
    </source>
</evidence>
<feature type="active site" description="Charge relay system" evidence="37">
    <location>
        <position position="217"/>
    </location>
</feature>
<comment type="catalytic activity">
    <reaction evidence="13">
        <text>1-O-methyl-(5Z,8Z,11Z,14Z)-eicosatetraenoate + H2O = methanol + (5Z,8Z,11Z,14Z)-eicosatetraenoate + H(+)</text>
        <dbReference type="Rhea" id="RHEA:63052"/>
        <dbReference type="ChEBI" id="CHEBI:15377"/>
        <dbReference type="ChEBI" id="CHEBI:15378"/>
        <dbReference type="ChEBI" id="CHEBI:17790"/>
        <dbReference type="ChEBI" id="CHEBI:32395"/>
        <dbReference type="ChEBI" id="CHEBI:78033"/>
    </reaction>
    <physiologicalReaction direction="left-to-right" evidence="13">
        <dbReference type="Rhea" id="RHEA:63053"/>
    </physiologicalReaction>
</comment>
<dbReference type="STRING" id="7719.ENSCINP00000011481"/>
<evidence type="ECO:0000256" key="29">
    <source>
        <dbReference type="ARBA" id="ARBA00052709"/>
    </source>
</evidence>
<comment type="catalytic activity">
    <reaction evidence="19">
        <text>N-octadecanoyl ethanolamine + H2O = octadecanoate + ethanolamine</text>
        <dbReference type="Rhea" id="RHEA:63124"/>
        <dbReference type="ChEBI" id="CHEBI:15377"/>
        <dbReference type="ChEBI" id="CHEBI:25629"/>
        <dbReference type="ChEBI" id="CHEBI:57603"/>
        <dbReference type="ChEBI" id="CHEBI:85299"/>
    </reaction>
    <physiologicalReaction direction="left-to-right" evidence="19">
        <dbReference type="Rhea" id="RHEA:63125"/>
    </physiologicalReaction>
</comment>
<comment type="catalytic activity">
    <reaction evidence="22">
        <text>N-(9Z-octadecenoyl)-taurine + H2O = taurine + (9Z)-octadecenoate</text>
        <dbReference type="Rhea" id="RHEA:63148"/>
        <dbReference type="ChEBI" id="CHEBI:15377"/>
        <dbReference type="ChEBI" id="CHEBI:30823"/>
        <dbReference type="ChEBI" id="CHEBI:146191"/>
        <dbReference type="ChEBI" id="CHEBI:507393"/>
    </reaction>
    <physiologicalReaction direction="left-to-right" evidence="22">
        <dbReference type="Rhea" id="RHEA:63149"/>
    </physiologicalReaction>
</comment>
<dbReference type="FunFam" id="3.90.1300.10:FF:000001">
    <property type="entry name" value="Fatty-acid amide hydrolase 1"/>
    <property type="match status" value="1"/>
</dbReference>
<dbReference type="Gene3D" id="3.90.1300.10">
    <property type="entry name" value="Amidase signature (AS) domain"/>
    <property type="match status" value="1"/>
</dbReference>
<comment type="similarity">
    <text evidence="2">Belongs to the amidase family.</text>
</comment>
<organism evidence="39 40">
    <name type="scientific">Ciona intestinalis</name>
    <name type="common">Transparent sea squirt</name>
    <name type="synonym">Ascidia intestinalis</name>
    <dbReference type="NCBI Taxonomy" id="7719"/>
    <lineage>
        <taxon>Eukaryota</taxon>
        <taxon>Metazoa</taxon>
        <taxon>Chordata</taxon>
        <taxon>Tunicata</taxon>
        <taxon>Ascidiacea</taxon>
        <taxon>Phlebobranchia</taxon>
        <taxon>Cionidae</taxon>
        <taxon>Ciona</taxon>
    </lineage>
</organism>
<evidence type="ECO:0000256" key="24">
    <source>
        <dbReference type="ARBA" id="ARBA00052426"/>
    </source>
</evidence>
<comment type="catalytic activity">
    <reaction evidence="31">
        <text>(8Z,11Z,14Z)-eicosatrienamide + H2O = (8Z,11Z,14Z)-eicosatrienoate + NH4(+)</text>
        <dbReference type="Rhea" id="RHEA:62996"/>
        <dbReference type="ChEBI" id="CHEBI:15377"/>
        <dbReference type="ChEBI" id="CHEBI:28938"/>
        <dbReference type="ChEBI" id="CHEBI:71589"/>
        <dbReference type="ChEBI" id="CHEBI:146163"/>
    </reaction>
    <physiologicalReaction direction="left-to-right" evidence="31">
        <dbReference type="Rhea" id="RHEA:62997"/>
    </physiologicalReaction>
</comment>
<evidence type="ECO:0000256" key="30">
    <source>
        <dbReference type="ARBA" id="ARBA00052818"/>
    </source>
</evidence>
<reference evidence="39" key="4">
    <citation type="submission" date="2025-09" db="UniProtKB">
        <authorList>
            <consortium name="Ensembl"/>
        </authorList>
    </citation>
    <scope>IDENTIFICATION</scope>
</reference>
<dbReference type="Ensembl" id="ENSCINT00000011481.3">
    <property type="protein sequence ID" value="ENSCINP00000011481.3"/>
    <property type="gene ID" value="ENSCING00000019976.1"/>
</dbReference>
<evidence type="ECO:0000256" key="22">
    <source>
        <dbReference type="ARBA" id="ARBA00052289"/>
    </source>
</evidence>
<reference evidence="39" key="3">
    <citation type="submission" date="2025-08" db="UniProtKB">
        <authorList>
            <consortium name="Ensembl"/>
        </authorList>
    </citation>
    <scope>IDENTIFICATION</scope>
</reference>
<comment type="catalytic activity">
    <reaction evidence="26">
        <text>(6Z)-octadecenamide + H2O = (6Z)-octadecenoate + NH4(+)</text>
        <dbReference type="Rhea" id="RHEA:63008"/>
        <dbReference type="ChEBI" id="CHEBI:15377"/>
        <dbReference type="ChEBI" id="CHEBI:28938"/>
        <dbReference type="ChEBI" id="CHEBI:32375"/>
        <dbReference type="ChEBI" id="CHEBI:146168"/>
    </reaction>
    <physiologicalReaction direction="left-to-right" evidence="26">
        <dbReference type="Rhea" id="RHEA:63009"/>
    </physiologicalReaction>
</comment>
<evidence type="ECO:0000256" key="35">
    <source>
        <dbReference type="ARBA" id="ARBA00077157"/>
    </source>
</evidence>
<comment type="catalytic activity">
    <reaction evidence="23">
        <text>(9Z,12Z,15Z)-octadecatrienamide + H2O = (9Z,12Z,15Z)-octadecatrienoate + NH4(+)</text>
        <dbReference type="Rhea" id="RHEA:62976"/>
        <dbReference type="ChEBI" id="CHEBI:15377"/>
        <dbReference type="ChEBI" id="CHEBI:28938"/>
        <dbReference type="ChEBI" id="CHEBI:32387"/>
        <dbReference type="ChEBI" id="CHEBI:142684"/>
    </reaction>
    <physiologicalReaction direction="left-to-right" evidence="23">
        <dbReference type="Rhea" id="RHEA:62977"/>
    </physiologicalReaction>
</comment>
<dbReference type="SUPFAM" id="SSF75304">
    <property type="entry name" value="Amidase signature (AS) enzymes"/>
    <property type="match status" value="1"/>
</dbReference>
<feature type="active site" description="Charge relay system" evidence="37">
    <location>
        <position position="118"/>
    </location>
</feature>
<evidence type="ECO:0000256" key="18">
    <source>
        <dbReference type="ARBA" id="ARBA00051346"/>
    </source>
</evidence>
<evidence type="ECO:0000256" key="10">
    <source>
        <dbReference type="ARBA" id="ARBA00048606"/>
    </source>
</evidence>
<reference evidence="40" key="1">
    <citation type="journal article" date="2002" name="Science">
        <title>The draft genome of Ciona intestinalis: insights into chordate and vertebrate origins.</title>
        <authorList>
            <person name="Dehal P."/>
            <person name="Satou Y."/>
            <person name="Campbell R.K."/>
            <person name="Chapman J."/>
            <person name="Degnan B."/>
            <person name="De Tomaso A."/>
            <person name="Davidson B."/>
            <person name="Di Gregorio A."/>
            <person name="Gelpke M."/>
            <person name="Goodstein D.M."/>
            <person name="Harafuji N."/>
            <person name="Hastings K.E."/>
            <person name="Ho I."/>
            <person name="Hotta K."/>
            <person name="Huang W."/>
            <person name="Kawashima T."/>
            <person name="Lemaire P."/>
            <person name="Martinez D."/>
            <person name="Meinertzhagen I.A."/>
            <person name="Necula S."/>
            <person name="Nonaka M."/>
            <person name="Putnam N."/>
            <person name="Rash S."/>
            <person name="Saiga H."/>
            <person name="Satake M."/>
            <person name="Terry A."/>
            <person name="Yamada L."/>
            <person name="Wang H.G."/>
            <person name="Awazu S."/>
            <person name="Azumi K."/>
            <person name="Boore J."/>
            <person name="Branno M."/>
            <person name="Chin-Bow S."/>
            <person name="DeSantis R."/>
            <person name="Doyle S."/>
            <person name="Francino P."/>
            <person name="Keys D.N."/>
            <person name="Haga S."/>
            <person name="Hayashi H."/>
            <person name="Hino K."/>
            <person name="Imai K.S."/>
            <person name="Inaba K."/>
            <person name="Kano S."/>
            <person name="Kobayashi K."/>
            <person name="Kobayashi M."/>
            <person name="Lee B.I."/>
            <person name="Makabe K.W."/>
            <person name="Manohar C."/>
            <person name="Matassi G."/>
            <person name="Medina M."/>
            <person name="Mochizuki Y."/>
            <person name="Mount S."/>
            <person name="Morishita T."/>
            <person name="Miura S."/>
            <person name="Nakayama A."/>
            <person name="Nishizaka S."/>
            <person name="Nomoto H."/>
            <person name="Ohta F."/>
            <person name="Oishi K."/>
            <person name="Rigoutsos I."/>
            <person name="Sano M."/>
            <person name="Sasaki A."/>
            <person name="Sasakura Y."/>
            <person name="Shoguchi E."/>
            <person name="Shin-i T."/>
            <person name="Spagnuolo A."/>
            <person name="Stainier D."/>
            <person name="Suzuki M.M."/>
            <person name="Tassy O."/>
            <person name="Takatori N."/>
            <person name="Tokuoka M."/>
            <person name="Yagi K."/>
            <person name="Yoshizaki F."/>
            <person name="Wada S."/>
            <person name="Zhang C."/>
            <person name="Hyatt P.D."/>
            <person name="Larimer F."/>
            <person name="Detter C."/>
            <person name="Doggett N."/>
            <person name="Glavina T."/>
            <person name="Hawkins T."/>
            <person name="Richardson P."/>
            <person name="Lucas S."/>
            <person name="Kohara Y."/>
            <person name="Levine M."/>
            <person name="Satoh N."/>
            <person name="Rokhsar D.S."/>
        </authorList>
    </citation>
    <scope>NUCLEOTIDE SEQUENCE [LARGE SCALE GENOMIC DNA]</scope>
</reference>
<evidence type="ECO:0000256" key="8">
    <source>
        <dbReference type="ARBA" id="ARBA00047450"/>
    </source>
</evidence>
<dbReference type="EMBL" id="EAAA01002880">
    <property type="status" value="NOT_ANNOTATED_CDS"/>
    <property type="molecule type" value="Genomic_DNA"/>
</dbReference>
<evidence type="ECO:0000256" key="23">
    <source>
        <dbReference type="ARBA" id="ARBA00052337"/>
    </source>
</evidence>
<keyword evidence="5" id="KW-0378">Hydrolase</keyword>
<feature type="domain" description="Amidase" evidence="38">
    <location>
        <begin position="67"/>
        <end position="538"/>
    </location>
</feature>
<evidence type="ECO:0000256" key="25">
    <source>
        <dbReference type="ARBA" id="ARBA00052458"/>
    </source>
</evidence>
<evidence type="ECO:0000256" key="20">
    <source>
        <dbReference type="ARBA" id="ARBA00051492"/>
    </source>
</evidence>
<feature type="active site" description="Charge relay system" evidence="37">
    <location>
        <position position="193"/>
    </location>
</feature>
<evidence type="ECO:0000256" key="1">
    <source>
        <dbReference type="ARBA" id="ARBA00000208"/>
    </source>
</evidence>
<comment type="catalytic activity">
    <reaction evidence="16">
        <text>(5Z,8Z,11Z,14Z)-eicosatetraenamide + H2O = (5Z,8Z,11Z,14Z)-eicosatetraenoate + NH4(+)</text>
        <dbReference type="Rhea" id="RHEA:63016"/>
        <dbReference type="ChEBI" id="CHEBI:15377"/>
        <dbReference type="ChEBI" id="CHEBI:28938"/>
        <dbReference type="ChEBI" id="CHEBI:32395"/>
        <dbReference type="ChEBI" id="CHEBI:137830"/>
    </reaction>
    <physiologicalReaction direction="left-to-right" evidence="16">
        <dbReference type="Rhea" id="RHEA:63017"/>
    </physiologicalReaction>
</comment>
<dbReference type="OMA" id="GMQPWKY"/>
<evidence type="ECO:0000256" key="36">
    <source>
        <dbReference type="ARBA" id="ARBA00077216"/>
    </source>
</evidence>
<keyword evidence="4" id="KW-0597">Phosphoprotein</keyword>
<evidence type="ECO:0000256" key="9">
    <source>
        <dbReference type="ARBA" id="ARBA00048052"/>
    </source>
</evidence>
<evidence type="ECO:0000256" key="3">
    <source>
        <dbReference type="ARBA" id="ARBA00012112"/>
    </source>
</evidence>
<evidence type="ECO:0000256" key="32">
    <source>
        <dbReference type="ARBA" id="ARBA00052906"/>
    </source>
</evidence>
<evidence type="ECO:0000256" key="34">
    <source>
        <dbReference type="ARBA" id="ARBA00077111"/>
    </source>
</evidence>
<evidence type="ECO:0000259" key="38">
    <source>
        <dbReference type="Pfam" id="PF01425"/>
    </source>
</evidence>
<dbReference type="PANTHER" id="PTHR45847:SF6">
    <property type="entry name" value="FATTY ACID AMIDE HYDROLASE"/>
    <property type="match status" value="1"/>
</dbReference>
<evidence type="ECO:0000256" key="33">
    <source>
        <dbReference type="ARBA" id="ARBA00073178"/>
    </source>
</evidence>
<evidence type="ECO:0000256" key="21">
    <source>
        <dbReference type="ARBA" id="ARBA00051914"/>
    </source>
</evidence>
<evidence type="ECO:0000256" key="2">
    <source>
        <dbReference type="ARBA" id="ARBA00009199"/>
    </source>
</evidence>
<sequence>MKVREWERKKQLLKKASEKKDLENAIIKQELEQSEKYDEEERNKILNMKANELIRAAQQGELDPVHILRAYIHKACTVTQKFNSVTGINRDAENNAKQLKNGNNNTHRPLYGLPFSIKECCDIKGMDTTIGLVNLIGIPAKEDCVLVKVLKHCGAIPFAKTNLPQLMFSFESSNPVYGETGNPHNVDFTPGGSSSGEGSLIGSGGSLLGFGTDTGGSIRCPAHMSGVCGLKPTLNRLSIVGLGNILPGSNCVTTSVGPLATDVDTLVLAMRAILCPLMFELDRTVPPIPFNDEVYSSKKRLRIGYYLDDGYMEPVPAVKRAVVEAKEALEKAGHELIPFHVPRIADAMKILVSSVFFADAGEFNQKRLKIDFVGKRLENLYQQWSLSDLKCKLLSMFKSPRLRQDLLLHKGGDRSTTRLWSLARDAAAFVDHYTALWLNLNLDAMICPAFPVVACPKGGISNVSAMASHTALYNMLNYPAGVVPVTKVNQKDIEDLENYKGHYQDEWDQHIKEVTKGSIGMPVGVQCVAPTWQDELCLRVMHEVEEQLKKFKHHN</sequence>
<comment type="catalytic activity">
    <reaction evidence="17">
        <text>(11Z)-eicosenamide + H2O = (11Z)-eicosenoate + NH4(+)</text>
        <dbReference type="Rhea" id="RHEA:63120"/>
        <dbReference type="ChEBI" id="CHEBI:15377"/>
        <dbReference type="ChEBI" id="CHEBI:28938"/>
        <dbReference type="ChEBI" id="CHEBI:32426"/>
        <dbReference type="ChEBI" id="CHEBI:146167"/>
    </reaction>
    <physiologicalReaction direction="left-to-right" evidence="17">
        <dbReference type="Rhea" id="RHEA:63121"/>
    </physiologicalReaction>
</comment>
<evidence type="ECO:0000256" key="13">
    <source>
        <dbReference type="ARBA" id="ARBA00050481"/>
    </source>
</evidence>
<comment type="catalytic activity">
    <reaction evidence="27">
        <text>N-(15Z-tetracosenoyl)-taurine + H2O = (15Z)-tetracosenoate + taurine</text>
        <dbReference type="Rhea" id="RHEA:63160"/>
        <dbReference type="ChEBI" id="CHEBI:15377"/>
        <dbReference type="ChEBI" id="CHEBI:32392"/>
        <dbReference type="ChEBI" id="CHEBI:146198"/>
        <dbReference type="ChEBI" id="CHEBI:507393"/>
    </reaction>
    <physiologicalReaction direction="left-to-right" evidence="27">
        <dbReference type="Rhea" id="RHEA:63161"/>
    </physiologicalReaction>
</comment>
<proteinExistence type="inferred from homology"/>
<dbReference type="GO" id="GO:0009062">
    <property type="term" value="P:fatty acid catabolic process"/>
    <property type="evidence" value="ECO:0000318"/>
    <property type="project" value="GO_Central"/>
</dbReference>
<protein>
    <recommendedName>
        <fullName evidence="33">Fatty-acid amide hydrolase 1</fullName>
        <ecNumber evidence="3">3.5.1.99</ecNumber>
    </recommendedName>
    <alternativeName>
        <fullName evidence="36">Anandamide amidohydrolase 1</fullName>
    </alternativeName>
    <alternativeName>
        <fullName evidence="34">Fatty acid ester hydrolase</fullName>
    </alternativeName>
    <alternativeName>
        <fullName evidence="35">Oleamide hydrolase 1</fullName>
    </alternativeName>
</protein>
<dbReference type="Pfam" id="PF01425">
    <property type="entry name" value="Amidase"/>
    <property type="match status" value="1"/>
</dbReference>
<comment type="catalytic activity">
    <reaction evidence="12">
        <text>(11Z,14Z)-eicosadienamide + H2O = (11Z,14Z)-eicosadienoate + NH4(+)</text>
        <dbReference type="Rhea" id="RHEA:63004"/>
        <dbReference type="ChEBI" id="CHEBI:15377"/>
        <dbReference type="ChEBI" id="CHEBI:28938"/>
        <dbReference type="ChEBI" id="CHEBI:77220"/>
        <dbReference type="ChEBI" id="CHEBI:146165"/>
    </reaction>
    <physiologicalReaction direction="left-to-right" evidence="12">
        <dbReference type="Rhea" id="RHEA:63005"/>
    </physiologicalReaction>
</comment>
<evidence type="ECO:0000256" key="16">
    <source>
        <dbReference type="ARBA" id="ARBA00051200"/>
    </source>
</evidence>
<evidence type="ECO:0000256" key="27">
    <source>
        <dbReference type="ARBA" id="ARBA00052514"/>
    </source>
</evidence>
<dbReference type="PANTHER" id="PTHR45847">
    <property type="entry name" value="FATTY ACID AMIDE HYDROLASE"/>
    <property type="match status" value="1"/>
</dbReference>
<accession>F6XEX3</accession>
<dbReference type="PIRSF" id="PIRSF001221">
    <property type="entry name" value="Amidase_fungi"/>
    <property type="match status" value="1"/>
</dbReference>
<comment type="catalytic activity">
    <reaction evidence="32">
        <text>(15Z)-tetracosenamide + H2O = (15Z)-tetracosenoate + NH4(+)</text>
        <dbReference type="Rhea" id="RHEA:63028"/>
        <dbReference type="ChEBI" id="CHEBI:15377"/>
        <dbReference type="ChEBI" id="CHEBI:28938"/>
        <dbReference type="ChEBI" id="CHEBI:32392"/>
        <dbReference type="ChEBI" id="CHEBI:146166"/>
    </reaction>
    <physiologicalReaction direction="left-to-right" evidence="32">
        <dbReference type="Rhea" id="RHEA:63029"/>
    </physiologicalReaction>
</comment>
<keyword evidence="40" id="KW-1185">Reference proteome</keyword>
<comment type="catalytic activity">
    <reaction evidence="21">
        <text>N-docosanoyl-taurine + H2O = docosanoate + taurine</text>
        <dbReference type="Rhea" id="RHEA:63156"/>
        <dbReference type="ChEBI" id="CHEBI:15377"/>
        <dbReference type="ChEBI" id="CHEBI:23858"/>
        <dbReference type="ChEBI" id="CHEBI:146196"/>
        <dbReference type="ChEBI" id="CHEBI:507393"/>
    </reaction>
    <physiologicalReaction direction="left-to-right" evidence="21">
        <dbReference type="Rhea" id="RHEA:63157"/>
    </physiologicalReaction>
</comment>
<evidence type="ECO:0000256" key="26">
    <source>
        <dbReference type="ARBA" id="ARBA00052512"/>
    </source>
</evidence>
<comment type="catalytic activity">
    <reaction evidence="14">
        <text>tetradecamide + H2O = tetradecanoate + NH4(+)</text>
        <dbReference type="Rhea" id="RHEA:62992"/>
        <dbReference type="ChEBI" id="CHEBI:15377"/>
        <dbReference type="ChEBI" id="CHEBI:28938"/>
        <dbReference type="ChEBI" id="CHEBI:30807"/>
        <dbReference type="ChEBI" id="CHEBI:137125"/>
    </reaction>
    <physiologicalReaction direction="left-to-right" evidence="14">
        <dbReference type="Rhea" id="RHEA:62993"/>
    </physiologicalReaction>
</comment>
<evidence type="ECO:0000256" key="14">
    <source>
        <dbReference type="ARBA" id="ARBA00050766"/>
    </source>
</evidence>
<dbReference type="InterPro" id="IPR036928">
    <property type="entry name" value="AS_sf"/>
</dbReference>
<keyword evidence="7" id="KW-0443">Lipid metabolism</keyword>
<dbReference type="InterPro" id="IPR023631">
    <property type="entry name" value="Amidase_dom"/>
</dbReference>
<dbReference type="InterPro" id="IPR052096">
    <property type="entry name" value="Endocannabinoid_amidase"/>
</dbReference>
<dbReference type="HOGENOM" id="CLU_009600_9_3_1"/>
<comment type="catalytic activity">
    <reaction evidence="18">
        <text>N-(9Z-hexadecenoyl) ethanolamine + H2O = (9Z)-hexadecenoate + ethanolamine</text>
        <dbReference type="Rhea" id="RHEA:35563"/>
        <dbReference type="ChEBI" id="CHEBI:15377"/>
        <dbReference type="ChEBI" id="CHEBI:32372"/>
        <dbReference type="ChEBI" id="CHEBI:57603"/>
        <dbReference type="ChEBI" id="CHEBI:71465"/>
    </reaction>
    <physiologicalReaction direction="left-to-right" evidence="18">
        <dbReference type="Rhea" id="RHEA:35564"/>
    </physiologicalReaction>
</comment>
<comment type="catalytic activity">
    <reaction evidence="8">
        <text>(9Z)-octadecenoate + glycine = N-(9Z-octadecenoyl)glycine + H2O</text>
        <dbReference type="Rhea" id="RHEA:51316"/>
        <dbReference type="ChEBI" id="CHEBI:15377"/>
        <dbReference type="ChEBI" id="CHEBI:30823"/>
        <dbReference type="ChEBI" id="CHEBI:57305"/>
        <dbReference type="ChEBI" id="CHEBI:133992"/>
    </reaction>
    <physiologicalReaction direction="right-to-left" evidence="8">
        <dbReference type="Rhea" id="RHEA:51318"/>
    </physiologicalReaction>
</comment>
<comment type="catalytic activity">
    <reaction evidence="20">
        <text>N-tetracosanoyl-taurine + H2O = tetracosanoate + taurine</text>
        <dbReference type="Rhea" id="RHEA:63140"/>
        <dbReference type="ChEBI" id="CHEBI:15377"/>
        <dbReference type="ChEBI" id="CHEBI:31014"/>
        <dbReference type="ChEBI" id="CHEBI:132049"/>
        <dbReference type="ChEBI" id="CHEBI:507393"/>
    </reaction>
    <physiologicalReaction direction="left-to-right" evidence="20">
        <dbReference type="Rhea" id="RHEA:63141"/>
    </physiologicalReaction>
</comment>
<dbReference type="PROSITE" id="PS00571">
    <property type="entry name" value="AMIDASES"/>
    <property type="match status" value="1"/>
</dbReference>
<comment type="catalytic activity">
    <reaction evidence="30">
        <text>(11Z,14Z,17Z)-eicosatrienamide + H2O = (11Z,14Z,17Z)-eicosatrienoate + NH4(+)</text>
        <dbReference type="Rhea" id="RHEA:63000"/>
        <dbReference type="ChEBI" id="CHEBI:15377"/>
        <dbReference type="ChEBI" id="CHEBI:28938"/>
        <dbReference type="ChEBI" id="CHEBI:77223"/>
        <dbReference type="ChEBI" id="CHEBI:146164"/>
    </reaction>
    <physiologicalReaction direction="left-to-right" evidence="30">
        <dbReference type="Rhea" id="RHEA:63001"/>
    </physiologicalReaction>
</comment>
<evidence type="ECO:0000256" key="4">
    <source>
        <dbReference type="ARBA" id="ARBA00022553"/>
    </source>
</evidence>
<dbReference type="InterPro" id="IPR020556">
    <property type="entry name" value="Amidase_CS"/>
</dbReference>
<dbReference type="GO" id="GO:0004040">
    <property type="term" value="F:amidase activity"/>
    <property type="evidence" value="ECO:0000318"/>
    <property type="project" value="GO_Central"/>
</dbReference>
<evidence type="ECO:0000256" key="15">
    <source>
        <dbReference type="ARBA" id="ARBA00050992"/>
    </source>
</evidence>
<dbReference type="AlphaFoldDB" id="F6XEX3"/>
<comment type="catalytic activity">
    <reaction evidence="15">
        <text>N-(15Z-tetracosenoyl)-ethanolamine + H2O = (15Z)-tetracosenoate + ethanolamine</text>
        <dbReference type="Rhea" id="RHEA:63144"/>
        <dbReference type="ChEBI" id="CHEBI:15377"/>
        <dbReference type="ChEBI" id="CHEBI:32392"/>
        <dbReference type="ChEBI" id="CHEBI:57603"/>
        <dbReference type="ChEBI" id="CHEBI:146187"/>
    </reaction>
    <physiologicalReaction direction="left-to-right" evidence="15">
        <dbReference type="Rhea" id="RHEA:63145"/>
    </physiologicalReaction>
</comment>
<dbReference type="Proteomes" id="UP000008144">
    <property type="component" value="Chromosome 9"/>
</dbReference>
<evidence type="ECO:0000256" key="12">
    <source>
        <dbReference type="ARBA" id="ARBA00050403"/>
    </source>
</evidence>
<reference evidence="39" key="2">
    <citation type="journal article" date="2008" name="Genome Biol.">
        <title>Improved genome assembly and evidence-based global gene model set for the chordate Ciona intestinalis: new insight into intron and operon populations.</title>
        <authorList>
            <person name="Satou Y."/>
            <person name="Mineta K."/>
            <person name="Ogasawara M."/>
            <person name="Sasakura Y."/>
            <person name="Shoguchi E."/>
            <person name="Ueno K."/>
            <person name="Yamada L."/>
            <person name="Matsumoto J."/>
            <person name="Wasserscheid J."/>
            <person name="Dewar K."/>
            <person name="Wiley G.B."/>
            <person name="Macmil S.L."/>
            <person name="Roe B.A."/>
            <person name="Zeller R.W."/>
            <person name="Hastings K.E."/>
            <person name="Lemaire P."/>
            <person name="Lindquist E."/>
            <person name="Endo T."/>
            <person name="Hotta K."/>
            <person name="Inaba K."/>
        </authorList>
    </citation>
    <scope>NUCLEOTIDE SEQUENCE [LARGE SCALE GENOMIC DNA]</scope>
    <source>
        <strain evidence="39">wild type</strain>
    </source>
</reference>
<evidence type="ECO:0000256" key="17">
    <source>
        <dbReference type="ARBA" id="ARBA00051311"/>
    </source>
</evidence>